<accession>A0AAE7SS31</accession>
<sequence>MKKLTKTYYYLIHVENKPSKSILAFVLRCIYYLSYSSRSVISNKKHHEMFFKTVGYKNTHILDIAIMNKFLKTLFLIGTILLVNNMVSASMRGVSNHHPTHTKTAIKRLGRLSFRVSTNRRNHCLVC</sequence>
<evidence type="ECO:0000313" key="3">
    <source>
        <dbReference type="Proteomes" id="UP000503464"/>
    </source>
</evidence>
<gene>
    <name evidence="2" type="ORF">G9399_27360</name>
</gene>
<keyword evidence="1" id="KW-0812">Transmembrane</keyword>
<evidence type="ECO:0000256" key="1">
    <source>
        <dbReference type="SAM" id="Phobius"/>
    </source>
</evidence>
<evidence type="ECO:0000313" key="2">
    <source>
        <dbReference type="EMBL" id="QXT42514.1"/>
    </source>
</evidence>
<reference evidence="3" key="1">
    <citation type="submission" date="2020-03" db="EMBL/GenBank/DDBJ databases">
        <title>Genome sequences of seven Enterobacteriaceae strains isolated from Canadian wastewater treatment facilities.</title>
        <authorList>
            <person name="Huang H."/>
            <person name="Chmara J.T."/>
            <person name="Duceppe M.-O."/>
        </authorList>
    </citation>
    <scope>NUCLEOTIDE SEQUENCE [LARGE SCALE GENOMIC DNA]</scope>
    <source>
        <strain evidence="3">Biosolid 3</strain>
    </source>
</reference>
<dbReference type="Proteomes" id="UP000503464">
    <property type="component" value="Chromosome"/>
</dbReference>
<name>A0AAE7SS31_SERFO</name>
<dbReference type="RefSeq" id="WP_221035260.1">
    <property type="nucleotide sequence ID" value="NZ_CP054160.3"/>
</dbReference>
<keyword evidence="1" id="KW-0472">Membrane</keyword>
<proteinExistence type="predicted"/>
<organism evidence="2 3">
    <name type="scientific">Serratia fonticola</name>
    <dbReference type="NCBI Taxonomy" id="47917"/>
    <lineage>
        <taxon>Bacteria</taxon>
        <taxon>Pseudomonadati</taxon>
        <taxon>Pseudomonadota</taxon>
        <taxon>Gammaproteobacteria</taxon>
        <taxon>Enterobacterales</taxon>
        <taxon>Yersiniaceae</taxon>
        <taxon>Serratia</taxon>
    </lineage>
</organism>
<keyword evidence="1" id="KW-1133">Transmembrane helix</keyword>
<feature type="transmembrane region" description="Helical" evidence="1">
    <location>
        <begin position="21"/>
        <end position="41"/>
    </location>
</feature>
<dbReference type="AlphaFoldDB" id="A0AAE7SS31"/>
<feature type="transmembrane region" description="Helical" evidence="1">
    <location>
        <begin position="61"/>
        <end position="83"/>
    </location>
</feature>
<protein>
    <submittedName>
        <fullName evidence="2">Uncharacterized protein</fullName>
    </submittedName>
</protein>
<dbReference type="EMBL" id="CP054160">
    <property type="protein sequence ID" value="QXT42514.1"/>
    <property type="molecule type" value="Genomic_DNA"/>
</dbReference>